<comment type="caution">
    <text evidence="1">The sequence shown here is derived from an EMBL/GenBank/DDBJ whole genome shotgun (WGS) entry which is preliminary data.</text>
</comment>
<sequence length="83" mass="9913">MIPLNDFQILPFDKKCDYITIFADYMIYRVEDEKKFYLYHVDSYFIEVCYAPYENKVLGIKAFIETGDLEPYLNFISISELSV</sequence>
<reference evidence="1" key="1">
    <citation type="submission" date="2021-01" db="EMBL/GenBank/DDBJ databases">
        <title>Fulvivirga kasyanovii gen. nov., sp nov., a novel member of the phylum Bacteroidetes isolated from seawater in a mussel farm.</title>
        <authorList>
            <person name="Zhao L.-H."/>
            <person name="Wang Z.-J."/>
        </authorList>
    </citation>
    <scope>NUCLEOTIDE SEQUENCE</scope>
    <source>
        <strain evidence="1">29W222</strain>
    </source>
</reference>
<name>A0A937KBI9_9BACT</name>
<dbReference type="Proteomes" id="UP000614216">
    <property type="component" value="Unassembled WGS sequence"/>
</dbReference>
<evidence type="ECO:0000313" key="1">
    <source>
        <dbReference type="EMBL" id="MBL6446074.1"/>
    </source>
</evidence>
<accession>A0A937KBI9</accession>
<dbReference type="RefSeq" id="WP_202855621.1">
    <property type="nucleotide sequence ID" value="NZ_JAEUGD010000023.1"/>
</dbReference>
<dbReference type="EMBL" id="JAEUGD010000023">
    <property type="protein sequence ID" value="MBL6446074.1"/>
    <property type="molecule type" value="Genomic_DNA"/>
</dbReference>
<protein>
    <submittedName>
        <fullName evidence="1">Uncharacterized protein</fullName>
    </submittedName>
</protein>
<proteinExistence type="predicted"/>
<organism evidence="1 2">
    <name type="scientific">Fulvivirga marina</name>
    <dbReference type="NCBI Taxonomy" id="2494733"/>
    <lineage>
        <taxon>Bacteria</taxon>
        <taxon>Pseudomonadati</taxon>
        <taxon>Bacteroidota</taxon>
        <taxon>Cytophagia</taxon>
        <taxon>Cytophagales</taxon>
        <taxon>Fulvivirgaceae</taxon>
        <taxon>Fulvivirga</taxon>
    </lineage>
</organism>
<dbReference type="AlphaFoldDB" id="A0A937KBI9"/>
<keyword evidence="2" id="KW-1185">Reference proteome</keyword>
<evidence type="ECO:0000313" key="2">
    <source>
        <dbReference type="Proteomes" id="UP000614216"/>
    </source>
</evidence>
<gene>
    <name evidence="1" type="ORF">JMN32_07135</name>
</gene>